<protein>
    <recommendedName>
        <fullName evidence="4">DUF1311 domain-containing protein</fullName>
    </recommendedName>
</protein>
<gene>
    <name evidence="2" type="ORF">H9L12_04375</name>
</gene>
<dbReference type="EMBL" id="CP060717">
    <property type="protein sequence ID" value="QNN65789.1"/>
    <property type="molecule type" value="Genomic_DNA"/>
</dbReference>
<proteinExistence type="predicted"/>
<organism evidence="2 3">
    <name type="scientific">Sphingomonas rhizophila</name>
    <dbReference type="NCBI Taxonomy" id="2071607"/>
    <lineage>
        <taxon>Bacteria</taxon>
        <taxon>Pseudomonadati</taxon>
        <taxon>Pseudomonadota</taxon>
        <taxon>Alphaproteobacteria</taxon>
        <taxon>Sphingomonadales</taxon>
        <taxon>Sphingomonadaceae</taxon>
        <taxon>Sphingomonas</taxon>
    </lineage>
</organism>
<keyword evidence="3" id="KW-1185">Reference proteome</keyword>
<accession>A0A7G9SD64</accession>
<reference evidence="2 3" key="1">
    <citation type="submission" date="2020-08" db="EMBL/GenBank/DDBJ databases">
        <title>Genome sequence of Sphingomonas rhizophila KACC 19189T.</title>
        <authorList>
            <person name="Hyun D.-W."/>
            <person name="Bae J.-W."/>
        </authorList>
    </citation>
    <scope>NUCLEOTIDE SEQUENCE [LARGE SCALE GENOMIC DNA]</scope>
    <source>
        <strain evidence="2 3">KACC 19189</strain>
    </source>
</reference>
<dbReference type="AlphaFoldDB" id="A0A7G9SD64"/>
<evidence type="ECO:0000313" key="2">
    <source>
        <dbReference type="EMBL" id="QNN65789.1"/>
    </source>
</evidence>
<feature type="region of interest" description="Disordered" evidence="1">
    <location>
        <begin position="19"/>
        <end position="94"/>
    </location>
</feature>
<dbReference type="RefSeq" id="WP_187542774.1">
    <property type="nucleotide sequence ID" value="NZ_CP060717.1"/>
</dbReference>
<dbReference type="PROSITE" id="PS51257">
    <property type="entry name" value="PROKAR_LIPOPROTEIN"/>
    <property type="match status" value="1"/>
</dbReference>
<evidence type="ECO:0000256" key="1">
    <source>
        <dbReference type="SAM" id="MobiDB-lite"/>
    </source>
</evidence>
<evidence type="ECO:0008006" key="4">
    <source>
        <dbReference type="Google" id="ProtNLM"/>
    </source>
</evidence>
<sequence>MKQSLVFCALSLALAACGDSDQDKLSDDLASAERGVSPGEEASENFAEDVNQVAAAATPKPAPVANEVDEEEPEEASDPLAPIDRPRPAANVQPSFDCGFATTDAEQWICDDPDLAALDRTMSANYRRALARTDSARASILRRSGQQFLRDRNRCPDPDCVAQAYRWRLREIAEIEGR</sequence>
<feature type="compositionally biased region" description="Low complexity" evidence="1">
    <location>
        <begin position="53"/>
        <end position="66"/>
    </location>
</feature>
<dbReference type="PANTHER" id="PTHR37549:SF1">
    <property type="entry name" value="LIPOPROTEIN LPRI"/>
    <property type="match status" value="1"/>
</dbReference>
<name>A0A7G9SD64_9SPHN</name>
<evidence type="ECO:0000313" key="3">
    <source>
        <dbReference type="Proteomes" id="UP000515955"/>
    </source>
</evidence>
<dbReference type="GO" id="GO:0005576">
    <property type="term" value="C:extracellular region"/>
    <property type="evidence" value="ECO:0007669"/>
    <property type="project" value="TreeGrafter"/>
</dbReference>
<feature type="compositionally biased region" description="Acidic residues" evidence="1">
    <location>
        <begin position="67"/>
        <end position="77"/>
    </location>
</feature>
<dbReference type="Proteomes" id="UP000515955">
    <property type="component" value="Chromosome"/>
</dbReference>
<dbReference type="InterPro" id="IPR052755">
    <property type="entry name" value="Lysozyme_Inhibitor_LprI"/>
</dbReference>
<dbReference type="KEGG" id="srhi:H9L12_04375"/>
<dbReference type="PANTHER" id="PTHR37549">
    <property type="entry name" value="LIPOPROTEIN LPRI"/>
    <property type="match status" value="1"/>
</dbReference>